<dbReference type="EMBL" id="ON529850">
    <property type="protein sequence ID" value="UTC28450.1"/>
    <property type="molecule type" value="Genomic_DNA"/>
</dbReference>
<name>A0A9E7N3Z3_9CAUD</name>
<evidence type="ECO:0000313" key="2">
    <source>
        <dbReference type="EMBL" id="UTC28450.1"/>
    </source>
</evidence>
<keyword evidence="3" id="KW-1185">Reference proteome</keyword>
<evidence type="ECO:0000313" key="3">
    <source>
        <dbReference type="Proteomes" id="UP001055634"/>
    </source>
</evidence>
<protein>
    <submittedName>
        <fullName evidence="2">Uncharacterized protein</fullName>
    </submittedName>
</protein>
<feature type="region of interest" description="Disordered" evidence="1">
    <location>
        <begin position="1"/>
        <end position="28"/>
    </location>
</feature>
<dbReference type="Proteomes" id="UP001055634">
    <property type="component" value="Segment"/>
</dbReference>
<organism evidence="2 3">
    <name type="scientific">Brevundimonas phage vB_BpoS-Gurke</name>
    <dbReference type="NCBI Taxonomy" id="2948599"/>
    <lineage>
        <taxon>Viruses</taxon>
        <taxon>Duplodnaviria</taxon>
        <taxon>Heunggongvirae</taxon>
        <taxon>Uroviricota</taxon>
        <taxon>Caudoviricetes</taxon>
        <taxon>Jeanschmidtviridae</taxon>
        <taxon>Kikimoravirus</taxon>
        <taxon>Kikimoravirus gurke</taxon>
    </lineage>
</organism>
<sequence>MTEQTYRPAGPGAAGAAQPLRAPGTVSFPSIGPGEDKVGLVALPEHLSTDSLTNVELKACVALMRLLSVTGADWTTEKQWRSFADRDHEDHRVRGFRLPELLEKGVVEMTTAVFHAAVYGAEAQPLPIYRLKQD</sequence>
<feature type="compositionally biased region" description="Low complexity" evidence="1">
    <location>
        <begin position="8"/>
        <end position="24"/>
    </location>
</feature>
<proteinExistence type="predicted"/>
<accession>A0A9E7N3Z3</accession>
<evidence type="ECO:0000256" key="1">
    <source>
        <dbReference type="SAM" id="MobiDB-lite"/>
    </source>
</evidence>
<reference evidence="2" key="1">
    <citation type="submission" date="2022-04" db="EMBL/GenBank/DDBJ databases">
        <authorList>
            <person name="Friedrich I."/>
            <person name="Schneider D."/>
            <person name="Poehlein A."/>
            <person name="Hertel R."/>
            <person name="Daniel R."/>
        </authorList>
    </citation>
    <scope>NUCLEOTIDE SEQUENCE</scope>
</reference>
<gene>
    <name evidence="2" type="ORF">GURKE_04480</name>
</gene>